<dbReference type="InterPro" id="IPR006108">
    <property type="entry name" value="3HC_DH_C"/>
</dbReference>
<reference evidence="2" key="1">
    <citation type="submission" date="2023-01" db="EMBL/GenBank/DDBJ databases">
        <title>Genome assembly of the deep-sea coral Lophelia pertusa.</title>
        <authorList>
            <person name="Herrera S."/>
            <person name="Cordes E."/>
        </authorList>
    </citation>
    <scope>NUCLEOTIDE SEQUENCE</scope>
    <source>
        <strain evidence="2">USNM1676648</strain>
        <tissue evidence="2">Polyp</tissue>
    </source>
</reference>
<comment type="caution">
    <text evidence="2">The sequence shown here is derived from an EMBL/GenBank/DDBJ whole genome shotgun (WGS) entry which is preliminary data.</text>
</comment>
<dbReference type="OrthoDB" id="2021159at2759"/>
<feature type="domain" description="3-hydroxyacyl-CoA dehydrogenase C-terminal" evidence="1">
    <location>
        <begin position="2"/>
        <end position="43"/>
    </location>
</feature>
<evidence type="ECO:0000259" key="1">
    <source>
        <dbReference type="Pfam" id="PF00725"/>
    </source>
</evidence>
<dbReference type="Gene3D" id="1.10.1040.10">
    <property type="entry name" value="N-(1-d-carboxylethyl)-l-norvaline Dehydrogenase, domain 2"/>
    <property type="match status" value="1"/>
</dbReference>
<dbReference type="InterPro" id="IPR008927">
    <property type="entry name" value="6-PGluconate_DH-like_C_sf"/>
</dbReference>
<evidence type="ECO:0000313" key="3">
    <source>
        <dbReference type="Proteomes" id="UP001163046"/>
    </source>
</evidence>
<dbReference type="Proteomes" id="UP001163046">
    <property type="component" value="Unassembled WGS sequence"/>
</dbReference>
<dbReference type="InterPro" id="IPR013328">
    <property type="entry name" value="6PGD_dom2"/>
</dbReference>
<dbReference type="EC" id="1.1.1.45" evidence="2"/>
<dbReference type="SUPFAM" id="SSF48179">
    <property type="entry name" value="6-phosphogluconate dehydrogenase C-terminal domain-like"/>
    <property type="match status" value="1"/>
</dbReference>
<keyword evidence="2" id="KW-0560">Oxidoreductase</keyword>
<protein>
    <submittedName>
        <fullName evidence="2">Crystallin, lambda 1</fullName>
        <ecNumber evidence="2">1.1.1.45</ecNumber>
    </submittedName>
</protein>
<evidence type="ECO:0000313" key="2">
    <source>
        <dbReference type="EMBL" id="KAJ7378447.1"/>
    </source>
</evidence>
<dbReference type="GO" id="GO:0006631">
    <property type="term" value="P:fatty acid metabolic process"/>
    <property type="evidence" value="ECO:0007669"/>
    <property type="project" value="InterPro"/>
</dbReference>
<name>A0A9X0CWD3_9CNID</name>
<accession>A0A9X0CWD3</accession>
<keyword evidence="3" id="KW-1185">Reference proteome</keyword>
<dbReference type="Pfam" id="PF00725">
    <property type="entry name" value="3HCDH"/>
    <property type="match status" value="1"/>
</dbReference>
<dbReference type="AlphaFoldDB" id="A0A9X0CWD3"/>
<dbReference type="GO" id="GO:0050104">
    <property type="term" value="F:L-gulonate 3-dehydrogenase activity"/>
    <property type="evidence" value="ECO:0007669"/>
    <property type="project" value="UniProtKB-EC"/>
</dbReference>
<dbReference type="EMBL" id="MU826366">
    <property type="protein sequence ID" value="KAJ7378447.1"/>
    <property type="molecule type" value="Genomic_DNA"/>
</dbReference>
<proteinExistence type="predicted"/>
<organism evidence="2 3">
    <name type="scientific">Desmophyllum pertusum</name>
    <dbReference type="NCBI Taxonomy" id="174260"/>
    <lineage>
        <taxon>Eukaryota</taxon>
        <taxon>Metazoa</taxon>
        <taxon>Cnidaria</taxon>
        <taxon>Anthozoa</taxon>
        <taxon>Hexacorallia</taxon>
        <taxon>Scleractinia</taxon>
        <taxon>Caryophylliina</taxon>
        <taxon>Caryophylliidae</taxon>
        <taxon>Desmophyllum</taxon>
    </lineage>
</organism>
<sequence>MEAWRLVEDGVCSPEDIETTVTEGLGLRYALIGPFETMQLNANGIRDYCERYGANIKDVCEEQGGPRTLAGETLDKLEKVLDQSIPLDQLNQRRNLRDKRLAALAQHKKQQNNENSAV</sequence>
<gene>
    <name evidence="2" type="primary">CRYL1_2</name>
    <name evidence="2" type="ORF">OS493_022981</name>
</gene>